<dbReference type="SMART" id="SM01189">
    <property type="entry name" value="ELM2"/>
    <property type="match status" value="2"/>
</dbReference>
<dbReference type="AlphaFoldDB" id="A0A813NSJ5"/>
<dbReference type="FunFam" id="1.10.10.60:FF:000012">
    <property type="entry name" value="Metastasis-associated 1 family, member 3"/>
    <property type="match status" value="2"/>
</dbReference>
<dbReference type="EMBL" id="CAJNOE010000020">
    <property type="protein sequence ID" value="CAF0743969.1"/>
    <property type="molecule type" value="Genomic_DNA"/>
</dbReference>
<dbReference type="InterPro" id="IPR001005">
    <property type="entry name" value="SANT/Myb"/>
</dbReference>
<feature type="domain" description="ELM2" evidence="7">
    <location>
        <begin position="124"/>
        <end position="213"/>
    </location>
</feature>
<dbReference type="GO" id="GO:0003714">
    <property type="term" value="F:transcription corepressor activity"/>
    <property type="evidence" value="ECO:0007669"/>
    <property type="project" value="TreeGrafter"/>
</dbReference>
<sequence length="597" mass="69972">MAENQNQLPLENTDEEQILNQIKDEIVEDEQRTSITNDVIQAGLVKLMVESEMPIEDLRKLYTNSSNVANVSVTKQTELSTSEEDTSDEEEDSGYQRLLIAEHPNENGEEEDVDDSSFTFYWQKAINIGDQYQAVVPDLLSSSEPNDQESPNDQLLWSPPLDTNQDENSTLVIKYLKLASKEHRTADQETILEIFLSANYDIDQALDKLRLPTTNKNYFISIPWSLTECDQFEQCFKEYGKDFSMFKIPNRTVHELIFFYYIWKKSARHDMFVRQNRVEKRRFHLHPYVTTSEEDTSDEEEDSGYQRLLIAEHPSLNENGEEEDVDDSSFTFYWQKAINIGEQYQAVVPDLLSSSEFNDQESPNDQLLWSPPLDTNQDENSTLVNKYLKLASKEHRTADQETILEVFLSTNYDIDQALDKLRLPTTNKNYFISIPWSLPECDQFEQCFKEYGKDFSMFKIPNRTVHELIFFYYIWKKSARHDMFVRQNRVEKRRFHLHPYVTDYLEKFFIEQELQLTSAYEQNNSSSLPLNTQLSSDQLLSKRRLSSDLFLKPMSTAKRTKPLMNTTDHDQIDTNENQQTIRSSSPILTKKLHDDIK</sequence>
<dbReference type="PANTHER" id="PTHR10865">
    <property type="entry name" value="METASTASIS-ASSOCIATED PROTEIN AND MESODERM INDUCTION EARLY RESPONSE PROTEIN"/>
    <property type="match status" value="1"/>
</dbReference>
<feature type="domain" description="ELM2" evidence="7">
    <location>
        <begin position="336"/>
        <end position="425"/>
    </location>
</feature>
<gene>
    <name evidence="9" type="ORF">IZO911_LOCUS3716</name>
</gene>
<keyword evidence="4" id="KW-0238">DNA-binding</keyword>
<evidence type="ECO:0000256" key="5">
    <source>
        <dbReference type="ARBA" id="ARBA00023242"/>
    </source>
</evidence>
<feature type="domain" description="SANT" evidence="8">
    <location>
        <begin position="436"/>
        <end position="480"/>
    </location>
</feature>
<dbReference type="GO" id="GO:0008270">
    <property type="term" value="F:zinc ion binding"/>
    <property type="evidence" value="ECO:0007669"/>
    <property type="project" value="UniProtKB-KW"/>
</dbReference>
<feature type="domain" description="SANT" evidence="8">
    <location>
        <begin position="224"/>
        <end position="268"/>
    </location>
</feature>
<feature type="compositionally biased region" description="Acidic residues" evidence="6">
    <location>
        <begin position="81"/>
        <end position="93"/>
    </location>
</feature>
<evidence type="ECO:0000256" key="3">
    <source>
        <dbReference type="ARBA" id="ARBA00022833"/>
    </source>
</evidence>
<keyword evidence="5" id="KW-0539">Nucleus</keyword>
<dbReference type="Gene3D" id="1.10.10.60">
    <property type="entry name" value="Homeodomain-like"/>
    <property type="match status" value="2"/>
</dbReference>
<evidence type="ECO:0008006" key="11">
    <source>
        <dbReference type="Google" id="ProtNLM"/>
    </source>
</evidence>
<dbReference type="GO" id="GO:0003677">
    <property type="term" value="F:DNA binding"/>
    <property type="evidence" value="ECO:0007669"/>
    <property type="project" value="UniProtKB-KW"/>
</dbReference>
<evidence type="ECO:0000259" key="7">
    <source>
        <dbReference type="PROSITE" id="PS51156"/>
    </source>
</evidence>
<evidence type="ECO:0000313" key="9">
    <source>
        <dbReference type="EMBL" id="CAF0743969.1"/>
    </source>
</evidence>
<evidence type="ECO:0000256" key="2">
    <source>
        <dbReference type="ARBA" id="ARBA00022771"/>
    </source>
</evidence>
<dbReference type="Proteomes" id="UP000663860">
    <property type="component" value="Unassembled WGS sequence"/>
</dbReference>
<dbReference type="SUPFAM" id="SSF46689">
    <property type="entry name" value="Homeodomain-like"/>
    <property type="match status" value="2"/>
</dbReference>
<feature type="region of interest" description="Disordered" evidence="6">
    <location>
        <begin position="73"/>
        <end position="93"/>
    </location>
</feature>
<comment type="caution">
    <text evidence="9">The sequence shown here is derived from an EMBL/GenBank/DDBJ whole genome shotgun (WGS) entry which is preliminary data.</text>
</comment>
<dbReference type="InterPro" id="IPR017884">
    <property type="entry name" value="SANT_dom"/>
</dbReference>
<dbReference type="InterPro" id="IPR000949">
    <property type="entry name" value="ELM2_dom"/>
</dbReference>
<dbReference type="GO" id="GO:0000122">
    <property type="term" value="P:negative regulation of transcription by RNA polymerase II"/>
    <property type="evidence" value="ECO:0007669"/>
    <property type="project" value="TreeGrafter"/>
</dbReference>
<accession>A0A813NSJ5</accession>
<name>A0A813NSJ5_9BILA</name>
<keyword evidence="1" id="KW-0479">Metal-binding</keyword>
<keyword evidence="2" id="KW-0863">Zinc-finger</keyword>
<dbReference type="InterPro" id="IPR009057">
    <property type="entry name" value="Homeodomain-like_sf"/>
</dbReference>
<evidence type="ECO:0000256" key="6">
    <source>
        <dbReference type="SAM" id="MobiDB-lite"/>
    </source>
</evidence>
<dbReference type="PROSITE" id="PS51156">
    <property type="entry name" value="ELM2"/>
    <property type="match status" value="2"/>
</dbReference>
<dbReference type="GO" id="GO:0042826">
    <property type="term" value="F:histone deacetylase binding"/>
    <property type="evidence" value="ECO:0007669"/>
    <property type="project" value="TreeGrafter"/>
</dbReference>
<keyword evidence="3" id="KW-0862">Zinc</keyword>
<evidence type="ECO:0000256" key="1">
    <source>
        <dbReference type="ARBA" id="ARBA00022723"/>
    </source>
</evidence>
<dbReference type="PANTHER" id="PTHR10865:SF28">
    <property type="entry name" value="ELM2 DOMAIN-CONTAINING PROTEIN"/>
    <property type="match status" value="1"/>
</dbReference>
<feature type="compositionally biased region" description="Polar residues" evidence="6">
    <location>
        <begin position="574"/>
        <end position="587"/>
    </location>
</feature>
<proteinExistence type="predicted"/>
<evidence type="ECO:0000256" key="4">
    <source>
        <dbReference type="ARBA" id="ARBA00023125"/>
    </source>
</evidence>
<dbReference type="InterPro" id="IPR040138">
    <property type="entry name" value="MIER/MTA"/>
</dbReference>
<dbReference type="PROSITE" id="PS51293">
    <property type="entry name" value="SANT"/>
    <property type="match status" value="2"/>
</dbReference>
<organism evidence="9 10">
    <name type="scientific">Adineta steineri</name>
    <dbReference type="NCBI Taxonomy" id="433720"/>
    <lineage>
        <taxon>Eukaryota</taxon>
        <taxon>Metazoa</taxon>
        <taxon>Spiralia</taxon>
        <taxon>Gnathifera</taxon>
        <taxon>Rotifera</taxon>
        <taxon>Eurotatoria</taxon>
        <taxon>Bdelloidea</taxon>
        <taxon>Adinetida</taxon>
        <taxon>Adinetidae</taxon>
        <taxon>Adineta</taxon>
    </lineage>
</organism>
<protein>
    <recommendedName>
        <fullName evidence="11">Mesoderm induction early response protein 1</fullName>
    </recommendedName>
</protein>
<dbReference type="SMART" id="SM00717">
    <property type="entry name" value="SANT"/>
    <property type="match status" value="2"/>
</dbReference>
<reference evidence="9" key="1">
    <citation type="submission" date="2021-02" db="EMBL/GenBank/DDBJ databases">
        <authorList>
            <person name="Nowell W R."/>
        </authorList>
    </citation>
    <scope>NUCLEOTIDE SEQUENCE</scope>
</reference>
<evidence type="ECO:0000313" key="10">
    <source>
        <dbReference type="Proteomes" id="UP000663860"/>
    </source>
</evidence>
<dbReference type="Gene3D" id="4.10.1240.50">
    <property type="match status" value="2"/>
</dbReference>
<dbReference type="Pfam" id="PF01448">
    <property type="entry name" value="ELM2"/>
    <property type="match status" value="2"/>
</dbReference>
<evidence type="ECO:0000259" key="8">
    <source>
        <dbReference type="PROSITE" id="PS51293"/>
    </source>
</evidence>
<feature type="region of interest" description="Disordered" evidence="6">
    <location>
        <begin position="141"/>
        <end position="161"/>
    </location>
</feature>
<dbReference type="GO" id="GO:0005654">
    <property type="term" value="C:nucleoplasm"/>
    <property type="evidence" value="ECO:0007669"/>
    <property type="project" value="TreeGrafter"/>
</dbReference>
<feature type="region of interest" description="Disordered" evidence="6">
    <location>
        <begin position="564"/>
        <end position="597"/>
    </location>
</feature>